<dbReference type="EMBL" id="JAWRVI010000195">
    <property type="protein sequence ID" value="KAK4071817.1"/>
    <property type="molecule type" value="Genomic_DNA"/>
</dbReference>
<feature type="compositionally biased region" description="Polar residues" evidence="1">
    <location>
        <begin position="15"/>
        <end position="27"/>
    </location>
</feature>
<name>A0ABR0BEI3_PURLI</name>
<keyword evidence="3" id="KW-1185">Reference proteome</keyword>
<gene>
    <name evidence="2" type="ORF">Purlil1_13294</name>
</gene>
<proteinExistence type="predicted"/>
<accession>A0ABR0BEI3</accession>
<evidence type="ECO:0000256" key="1">
    <source>
        <dbReference type="SAM" id="MobiDB-lite"/>
    </source>
</evidence>
<evidence type="ECO:0000313" key="3">
    <source>
        <dbReference type="Proteomes" id="UP001287286"/>
    </source>
</evidence>
<protein>
    <submittedName>
        <fullName evidence="2">Uncharacterized protein</fullName>
    </submittedName>
</protein>
<evidence type="ECO:0000313" key="2">
    <source>
        <dbReference type="EMBL" id="KAK4071817.1"/>
    </source>
</evidence>
<comment type="caution">
    <text evidence="2">The sequence shown here is derived from an EMBL/GenBank/DDBJ whole genome shotgun (WGS) entry which is preliminary data.</text>
</comment>
<dbReference type="Proteomes" id="UP001287286">
    <property type="component" value="Unassembled WGS sequence"/>
</dbReference>
<organism evidence="2 3">
    <name type="scientific">Purpureocillium lilacinum</name>
    <name type="common">Paecilomyces lilacinus</name>
    <dbReference type="NCBI Taxonomy" id="33203"/>
    <lineage>
        <taxon>Eukaryota</taxon>
        <taxon>Fungi</taxon>
        <taxon>Dikarya</taxon>
        <taxon>Ascomycota</taxon>
        <taxon>Pezizomycotina</taxon>
        <taxon>Sordariomycetes</taxon>
        <taxon>Hypocreomycetidae</taxon>
        <taxon>Hypocreales</taxon>
        <taxon>Ophiocordycipitaceae</taxon>
        <taxon>Purpureocillium</taxon>
    </lineage>
</organism>
<reference evidence="2 3" key="1">
    <citation type="journal article" date="2024" name="Microbiol. Resour. Announc.">
        <title>Genome annotations for the ascomycete fungi Trichoderma harzianum, Trichoderma aggressivum, and Purpureocillium lilacinum.</title>
        <authorList>
            <person name="Beijen E.P.W."/>
            <person name="Ohm R.A."/>
        </authorList>
    </citation>
    <scope>NUCLEOTIDE SEQUENCE [LARGE SCALE GENOMIC DNA]</scope>
    <source>
        <strain evidence="2 3">CBS 150709</strain>
    </source>
</reference>
<feature type="region of interest" description="Disordered" evidence="1">
    <location>
        <begin position="1"/>
        <end position="27"/>
    </location>
</feature>
<sequence>MDLALPNDAPRSFDTAETPSTISSVHTPPTCYKDEALAIEESSELNDTIGGCLASGLPMRLQHPLDASTLQAYQPYPSYMAPTMLATNFCELLAFNGVGIATKDLELA</sequence>